<accession>A0A849VNF4</accession>
<protein>
    <submittedName>
        <fullName evidence="3">Phosphatase PAP2 family protein</fullName>
    </submittedName>
</protein>
<feature type="transmembrane region" description="Helical" evidence="1">
    <location>
        <begin position="37"/>
        <end position="57"/>
    </location>
</feature>
<feature type="transmembrane region" description="Helical" evidence="1">
    <location>
        <begin position="128"/>
        <end position="148"/>
    </location>
</feature>
<feature type="transmembrane region" description="Helical" evidence="1">
    <location>
        <begin position="155"/>
        <end position="174"/>
    </location>
</feature>
<dbReference type="Proteomes" id="UP000550508">
    <property type="component" value="Unassembled WGS sequence"/>
</dbReference>
<evidence type="ECO:0000313" key="4">
    <source>
        <dbReference type="Proteomes" id="UP000550508"/>
    </source>
</evidence>
<keyword evidence="1" id="KW-1133">Transmembrane helix</keyword>
<reference evidence="3 4" key="1">
    <citation type="submission" date="2020-05" db="EMBL/GenBank/DDBJ databases">
        <authorList>
            <person name="Kim M.K."/>
        </authorList>
    </citation>
    <scope>NUCLEOTIDE SEQUENCE [LARGE SCALE GENOMIC DNA]</scope>
    <source>
        <strain evidence="3 4">BT25</strain>
    </source>
</reference>
<feature type="transmembrane region" description="Helical" evidence="1">
    <location>
        <begin position="69"/>
        <end position="88"/>
    </location>
</feature>
<feature type="transmembrane region" description="Helical" evidence="1">
    <location>
        <begin position="248"/>
        <end position="268"/>
    </location>
</feature>
<gene>
    <name evidence="3" type="ORF">HQ945_00135</name>
</gene>
<dbReference type="RefSeq" id="WP_113281570.1">
    <property type="nucleotide sequence ID" value="NZ_JABUMX010000001.1"/>
</dbReference>
<evidence type="ECO:0000259" key="2">
    <source>
        <dbReference type="Pfam" id="PF14378"/>
    </source>
</evidence>
<organism evidence="3 4">
    <name type="scientific">Phyllobacterium pellucidum</name>
    <dbReference type="NCBI Taxonomy" id="2740464"/>
    <lineage>
        <taxon>Bacteria</taxon>
        <taxon>Pseudomonadati</taxon>
        <taxon>Pseudomonadota</taxon>
        <taxon>Alphaproteobacteria</taxon>
        <taxon>Hyphomicrobiales</taxon>
        <taxon>Phyllobacteriaceae</taxon>
        <taxon>Phyllobacterium</taxon>
    </lineage>
</organism>
<feature type="domain" description="Inositolphosphotransferase Aur1/Ipt1" evidence="2">
    <location>
        <begin position="97"/>
        <end position="286"/>
    </location>
</feature>
<keyword evidence="4" id="KW-1185">Reference proteome</keyword>
<dbReference type="EMBL" id="JABUMX010000001">
    <property type="protein sequence ID" value="NTS29650.1"/>
    <property type="molecule type" value="Genomic_DNA"/>
</dbReference>
<dbReference type="Pfam" id="PF14378">
    <property type="entry name" value="PAP2_3"/>
    <property type="match status" value="1"/>
</dbReference>
<sequence length="308" mass="33528">MVLYPAEKIVGSIIAVLLMINITLASAKGVTVDWLGYAVGGSMGLAAIAIGQFYRLYRHDEKIAVPTTATGFYLLFSLVGSVFNYLLLPVGESYDRMLIEWDRALGFYWPDFVQAVVEVPYLPTILRVIYGSSLIQITCVILLVGFFGSKRSLHLFLLTGTLSALLTILVWRIIPSAGPAAYYPLPSEVANRLGAIADHAYGLELLWLYREGAAYISPKDTLGLIAFPSFHTVMACLSVYFTMDFRKIFPAIAVINILMVPAIIVHGGHNIVDLFGGVAAFTLALLAAHAVLGLDRSEVKAQLAAESH</sequence>
<proteinExistence type="predicted"/>
<evidence type="ECO:0000256" key="1">
    <source>
        <dbReference type="SAM" id="Phobius"/>
    </source>
</evidence>
<dbReference type="AlphaFoldDB" id="A0A849VNF4"/>
<feature type="transmembrane region" description="Helical" evidence="1">
    <location>
        <begin position="222"/>
        <end position="241"/>
    </location>
</feature>
<evidence type="ECO:0000313" key="3">
    <source>
        <dbReference type="EMBL" id="NTS29650.1"/>
    </source>
</evidence>
<name>A0A849VNF4_9HYPH</name>
<keyword evidence="1" id="KW-0812">Transmembrane</keyword>
<dbReference type="InterPro" id="IPR026841">
    <property type="entry name" value="Aur1/Ipt1"/>
</dbReference>
<feature type="transmembrane region" description="Helical" evidence="1">
    <location>
        <begin position="274"/>
        <end position="294"/>
    </location>
</feature>
<dbReference type="GO" id="GO:0016020">
    <property type="term" value="C:membrane"/>
    <property type="evidence" value="ECO:0007669"/>
    <property type="project" value="UniProtKB-SubCell"/>
</dbReference>
<comment type="caution">
    <text evidence="3">The sequence shown here is derived from an EMBL/GenBank/DDBJ whole genome shotgun (WGS) entry which is preliminary data.</text>
</comment>
<keyword evidence="1" id="KW-0472">Membrane</keyword>